<dbReference type="PROSITE" id="PS50943">
    <property type="entry name" value="HTH_CROC1"/>
    <property type="match status" value="1"/>
</dbReference>
<evidence type="ECO:0000259" key="1">
    <source>
        <dbReference type="PROSITE" id="PS50943"/>
    </source>
</evidence>
<name>A0ABQ5JSD0_9LACO</name>
<dbReference type="Proteomes" id="UP001628078">
    <property type="component" value="Unassembled WGS sequence"/>
</dbReference>
<feature type="domain" description="HTH cro/C1-type" evidence="1">
    <location>
        <begin position="6"/>
        <end position="65"/>
    </location>
</feature>
<evidence type="ECO:0000313" key="2">
    <source>
        <dbReference type="EMBL" id="GKT06329.1"/>
    </source>
</evidence>
<dbReference type="Pfam" id="PF01381">
    <property type="entry name" value="HTH_3"/>
    <property type="match status" value="1"/>
</dbReference>
<dbReference type="InterPro" id="IPR001387">
    <property type="entry name" value="Cro/C1-type_HTH"/>
</dbReference>
<keyword evidence="3" id="KW-1185">Reference proteome</keyword>
<gene>
    <name evidence="2" type="ORF">JCM31185_16160</name>
</gene>
<dbReference type="Gene3D" id="1.10.260.40">
    <property type="entry name" value="lambda repressor-like DNA-binding domains"/>
    <property type="match status" value="1"/>
</dbReference>
<dbReference type="EMBL" id="BQXO01000005">
    <property type="protein sequence ID" value="GKT06329.1"/>
    <property type="molecule type" value="Genomic_DNA"/>
</dbReference>
<proteinExistence type="predicted"/>
<organism evidence="2 3">
    <name type="scientific">Furfurilactobacillus curtus</name>
    <dbReference type="NCBI Taxonomy" id="1746200"/>
    <lineage>
        <taxon>Bacteria</taxon>
        <taxon>Bacillati</taxon>
        <taxon>Bacillota</taxon>
        <taxon>Bacilli</taxon>
        <taxon>Lactobacillales</taxon>
        <taxon>Lactobacillaceae</taxon>
        <taxon>Furfurilactobacillus</taxon>
    </lineage>
</organism>
<dbReference type="RefSeq" id="WP_407884384.1">
    <property type="nucleotide sequence ID" value="NZ_BQXO01000005.1"/>
</dbReference>
<dbReference type="SUPFAM" id="SSF47413">
    <property type="entry name" value="lambda repressor-like DNA-binding domains"/>
    <property type="match status" value="1"/>
</dbReference>
<protein>
    <recommendedName>
        <fullName evidence="1">HTH cro/C1-type domain-containing protein</fullName>
    </recommendedName>
</protein>
<reference evidence="2 3" key="1">
    <citation type="submission" date="2022-03" db="EMBL/GenBank/DDBJ databases">
        <title>Draft genome sequence of Furfurilactobacillus curtus JCM 31185.</title>
        <authorList>
            <person name="Suzuki S."/>
            <person name="Endo A."/>
            <person name="Kajikawa A."/>
        </authorList>
    </citation>
    <scope>NUCLEOTIDE SEQUENCE [LARGE SCALE GENOMIC DNA]</scope>
    <source>
        <strain evidence="2 3">JCM 31185</strain>
    </source>
</reference>
<comment type="caution">
    <text evidence="2">The sequence shown here is derived from an EMBL/GenBank/DDBJ whole genome shotgun (WGS) entry which is preliminary data.</text>
</comment>
<evidence type="ECO:0000313" key="3">
    <source>
        <dbReference type="Proteomes" id="UP001628078"/>
    </source>
</evidence>
<accession>A0ABQ5JSD0</accession>
<dbReference type="InterPro" id="IPR010982">
    <property type="entry name" value="Lambda_DNA-bd_dom_sf"/>
</dbReference>
<sequence>MISQLLRNARNAQGLSIAQLTDILNERYTTVFSKSALQRYEKGADIPPNRLFILADFFHWSLDLLAEGYVQNSRRR</sequence>